<reference evidence="1 2" key="1">
    <citation type="submission" date="2019-08" db="EMBL/GenBank/DDBJ databases">
        <title>Genome of Phaeodactylibacter luteus.</title>
        <authorList>
            <person name="Bowman J.P."/>
        </authorList>
    </citation>
    <scope>NUCLEOTIDE SEQUENCE [LARGE SCALE GENOMIC DNA]</scope>
    <source>
        <strain evidence="1 2">KCTC 42180</strain>
    </source>
</reference>
<evidence type="ECO:0000313" key="1">
    <source>
        <dbReference type="EMBL" id="TXB63347.1"/>
    </source>
</evidence>
<protein>
    <recommendedName>
        <fullName evidence="3">GNAT family N-acetyltransferase</fullName>
    </recommendedName>
</protein>
<dbReference type="AlphaFoldDB" id="A0A5C6RM95"/>
<dbReference type="Proteomes" id="UP000321580">
    <property type="component" value="Unassembled WGS sequence"/>
</dbReference>
<name>A0A5C6RM95_9BACT</name>
<evidence type="ECO:0008006" key="3">
    <source>
        <dbReference type="Google" id="ProtNLM"/>
    </source>
</evidence>
<gene>
    <name evidence="1" type="ORF">FRY97_09240</name>
</gene>
<dbReference type="InterPro" id="IPR016181">
    <property type="entry name" value="Acyl_CoA_acyltransferase"/>
</dbReference>
<comment type="caution">
    <text evidence="1">The sequence shown here is derived from an EMBL/GenBank/DDBJ whole genome shotgun (WGS) entry which is preliminary data.</text>
</comment>
<dbReference type="RefSeq" id="WP_147167166.1">
    <property type="nucleotide sequence ID" value="NZ_VOOR01000016.1"/>
</dbReference>
<dbReference type="EMBL" id="VOOR01000016">
    <property type="protein sequence ID" value="TXB63347.1"/>
    <property type="molecule type" value="Genomic_DNA"/>
</dbReference>
<proteinExistence type="predicted"/>
<dbReference type="OrthoDB" id="240921at2"/>
<sequence>MKYATAEKRAKCPLYHSVQQWVAPSSICDSAPAPQASAKGSLLSWQLQDPGFQLHLYESAEALPAVWDTLLEEGQVFLSRAYLMAFEAAMPRGVSPIYLVLKEKGKPAGVMMYQLVDFVVGQQVQSLGQAPAGSGWRERLWHRLLKAVLRPASFRLLIGGAAQATGEYAYSMPGYARAAACRLYQESTSLLCRHLYLSGRKAAAIMAKDFHAGDEEAAAHFRAEGFHPFYFEPEMLLPIDRGWASFDDYLGAMTSKYRVRARRAFKKAEGLFRHELSLEAIEREEPVLHGLYEKIAEGADFSMIRLPEGYFSALKAAFGAGFKVIGYYTAEGELAGFCTALKNGAVTEAHFLGMEERYNSSHQLYLNMLYDMVRIGIEDWGSREVNFARTATEIKSSVGAVAVERPVYVRARNPLLNRMLPYIIRQVSQRQAYRIRHPFSKQTQ</sequence>
<organism evidence="1 2">
    <name type="scientific">Phaeodactylibacter luteus</name>
    <dbReference type="NCBI Taxonomy" id="1564516"/>
    <lineage>
        <taxon>Bacteria</taxon>
        <taxon>Pseudomonadati</taxon>
        <taxon>Bacteroidota</taxon>
        <taxon>Saprospiria</taxon>
        <taxon>Saprospirales</taxon>
        <taxon>Haliscomenobacteraceae</taxon>
        <taxon>Phaeodactylibacter</taxon>
    </lineage>
</organism>
<evidence type="ECO:0000313" key="2">
    <source>
        <dbReference type="Proteomes" id="UP000321580"/>
    </source>
</evidence>
<accession>A0A5C6RM95</accession>
<dbReference type="SUPFAM" id="SSF55729">
    <property type="entry name" value="Acyl-CoA N-acyltransferases (Nat)"/>
    <property type="match status" value="1"/>
</dbReference>
<keyword evidence="2" id="KW-1185">Reference proteome</keyword>